<dbReference type="Proteomes" id="UP000006727">
    <property type="component" value="Chromosome 7"/>
</dbReference>
<dbReference type="PaxDb" id="3218-PP1S2_382V6.1"/>
<evidence type="ECO:0000313" key="2">
    <source>
        <dbReference type="EnsemblPlants" id="PAC:32923304.CDS.1"/>
    </source>
</evidence>
<keyword evidence="3" id="KW-1185">Reference proteome</keyword>
<dbReference type="AlphaFoldDB" id="A0A2K1KCD0"/>
<reference evidence="2" key="3">
    <citation type="submission" date="2020-12" db="UniProtKB">
        <authorList>
            <consortium name="EnsemblPlants"/>
        </authorList>
    </citation>
    <scope>IDENTIFICATION</scope>
</reference>
<protein>
    <submittedName>
        <fullName evidence="1 2">Uncharacterized protein</fullName>
    </submittedName>
</protein>
<evidence type="ECO:0000313" key="1">
    <source>
        <dbReference type="EMBL" id="PNR51427.1"/>
    </source>
</evidence>
<sequence length="86" mass="9676">MHGMQFSDIDHGFYPPPHNDCFFMLQILNTHLPFQSLHSHFLALLLKLVAGLAPPGTPSHINAFVLSKLRWTSNSKTHAKASSVRR</sequence>
<dbReference type="EMBL" id="ABEU02000007">
    <property type="protein sequence ID" value="PNR51427.1"/>
    <property type="molecule type" value="Genomic_DNA"/>
</dbReference>
<dbReference type="EnsemblPlants" id="Pp3c7_20390V3.2">
    <property type="protein sequence ID" value="PAC:32923305.CDS.1"/>
    <property type="gene ID" value="Pp3c7_20390"/>
</dbReference>
<organism evidence="1">
    <name type="scientific">Physcomitrium patens</name>
    <name type="common">Spreading-leaved earth moss</name>
    <name type="synonym">Physcomitrella patens</name>
    <dbReference type="NCBI Taxonomy" id="3218"/>
    <lineage>
        <taxon>Eukaryota</taxon>
        <taxon>Viridiplantae</taxon>
        <taxon>Streptophyta</taxon>
        <taxon>Embryophyta</taxon>
        <taxon>Bryophyta</taxon>
        <taxon>Bryophytina</taxon>
        <taxon>Bryopsida</taxon>
        <taxon>Funariidae</taxon>
        <taxon>Funariales</taxon>
        <taxon>Funariaceae</taxon>
        <taxon>Physcomitrium</taxon>
    </lineage>
</organism>
<accession>A0A2K1KCD0</accession>
<dbReference type="Gramene" id="Pp3c7_20390V3.1">
    <property type="protein sequence ID" value="PAC:32923304.CDS.1"/>
    <property type="gene ID" value="Pp3c7_20390"/>
</dbReference>
<name>A0A2K1KCD0_PHYPA</name>
<dbReference type="Gramene" id="Pp3c7_20390V3.2">
    <property type="protein sequence ID" value="PAC:32923305.CDS.1"/>
    <property type="gene ID" value="Pp3c7_20390"/>
</dbReference>
<evidence type="ECO:0000313" key="3">
    <source>
        <dbReference type="Proteomes" id="UP000006727"/>
    </source>
</evidence>
<dbReference type="InParanoid" id="A0A2K1KCD0"/>
<reference evidence="1 3" key="2">
    <citation type="journal article" date="2018" name="Plant J.">
        <title>The Physcomitrella patens chromosome-scale assembly reveals moss genome structure and evolution.</title>
        <authorList>
            <person name="Lang D."/>
            <person name="Ullrich K.K."/>
            <person name="Murat F."/>
            <person name="Fuchs J."/>
            <person name="Jenkins J."/>
            <person name="Haas F.B."/>
            <person name="Piednoel M."/>
            <person name="Gundlach H."/>
            <person name="Van Bel M."/>
            <person name="Meyberg R."/>
            <person name="Vives C."/>
            <person name="Morata J."/>
            <person name="Symeonidi A."/>
            <person name="Hiss M."/>
            <person name="Muchero W."/>
            <person name="Kamisugi Y."/>
            <person name="Saleh O."/>
            <person name="Blanc G."/>
            <person name="Decker E.L."/>
            <person name="van Gessel N."/>
            <person name="Grimwood J."/>
            <person name="Hayes R.D."/>
            <person name="Graham S.W."/>
            <person name="Gunter L.E."/>
            <person name="McDaniel S.F."/>
            <person name="Hoernstein S.N.W."/>
            <person name="Larsson A."/>
            <person name="Li F.W."/>
            <person name="Perroud P.F."/>
            <person name="Phillips J."/>
            <person name="Ranjan P."/>
            <person name="Rokshar D.S."/>
            <person name="Rothfels C.J."/>
            <person name="Schneider L."/>
            <person name="Shu S."/>
            <person name="Stevenson D.W."/>
            <person name="Thummler F."/>
            <person name="Tillich M."/>
            <person name="Villarreal Aguilar J.C."/>
            <person name="Widiez T."/>
            <person name="Wong G.K."/>
            <person name="Wymore A."/>
            <person name="Zhang Y."/>
            <person name="Zimmer A.D."/>
            <person name="Quatrano R.S."/>
            <person name="Mayer K.F.X."/>
            <person name="Goodstein D."/>
            <person name="Casacuberta J.M."/>
            <person name="Vandepoele K."/>
            <person name="Reski R."/>
            <person name="Cuming A.C."/>
            <person name="Tuskan G.A."/>
            <person name="Maumus F."/>
            <person name="Salse J."/>
            <person name="Schmutz J."/>
            <person name="Rensing S.A."/>
        </authorList>
    </citation>
    <scope>NUCLEOTIDE SEQUENCE [LARGE SCALE GENOMIC DNA]</scope>
    <source>
        <strain evidence="2 3">cv. Gransden 2004</strain>
    </source>
</reference>
<proteinExistence type="predicted"/>
<reference evidence="1 3" key="1">
    <citation type="journal article" date="2008" name="Science">
        <title>The Physcomitrella genome reveals evolutionary insights into the conquest of land by plants.</title>
        <authorList>
            <person name="Rensing S."/>
            <person name="Lang D."/>
            <person name="Zimmer A."/>
            <person name="Terry A."/>
            <person name="Salamov A."/>
            <person name="Shapiro H."/>
            <person name="Nishiyama T."/>
            <person name="Perroud P.-F."/>
            <person name="Lindquist E."/>
            <person name="Kamisugi Y."/>
            <person name="Tanahashi T."/>
            <person name="Sakakibara K."/>
            <person name="Fujita T."/>
            <person name="Oishi K."/>
            <person name="Shin-I T."/>
            <person name="Kuroki Y."/>
            <person name="Toyoda A."/>
            <person name="Suzuki Y."/>
            <person name="Hashimoto A."/>
            <person name="Yamaguchi K."/>
            <person name="Sugano A."/>
            <person name="Kohara Y."/>
            <person name="Fujiyama A."/>
            <person name="Anterola A."/>
            <person name="Aoki S."/>
            <person name="Ashton N."/>
            <person name="Barbazuk W.B."/>
            <person name="Barker E."/>
            <person name="Bennetzen J."/>
            <person name="Bezanilla M."/>
            <person name="Blankenship R."/>
            <person name="Cho S.H."/>
            <person name="Dutcher S."/>
            <person name="Estelle M."/>
            <person name="Fawcett J.A."/>
            <person name="Gundlach H."/>
            <person name="Hanada K."/>
            <person name="Heyl A."/>
            <person name="Hicks K.A."/>
            <person name="Hugh J."/>
            <person name="Lohr M."/>
            <person name="Mayer K."/>
            <person name="Melkozernov A."/>
            <person name="Murata T."/>
            <person name="Nelson D."/>
            <person name="Pils B."/>
            <person name="Prigge M."/>
            <person name="Reiss B."/>
            <person name="Renner T."/>
            <person name="Rombauts S."/>
            <person name="Rushton P."/>
            <person name="Sanderfoot A."/>
            <person name="Schween G."/>
            <person name="Shiu S.-H."/>
            <person name="Stueber K."/>
            <person name="Theodoulou F.L."/>
            <person name="Tu H."/>
            <person name="Van de Peer Y."/>
            <person name="Verrier P.J."/>
            <person name="Waters E."/>
            <person name="Wood A."/>
            <person name="Yang L."/>
            <person name="Cove D."/>
            <person name="Cuming A."/>
            <person name="Hasebe M."/>
            <person name="Lucas S."/>
            <person name="Mishler D.B."/>
            <person name="Reski R."/>
            <person name="Grigoriev I."/>
            <person name="Quatrano R.S."/>
            <person name="Boore J.L."/>
        </authorList>
    </citation>
    <scope>NUCLEOTIDE SEQUENCE [LARGE SCALE GENOMIC DNA]</scope>
    <source>
        <strain evidence="2 3">cv. Gransden 2004</strain>
    </source>
</reference>
<dbReference type="EnsemblPlants" id="Pp3c7_20390V3.1">
    <property type="protein sequence ID" value="PAC:32923304.CDS.1"/>
    <property type="gene ID" value="Pp3c7_20390"/>
</dbReference>
<gene>
    <name evidence="1" type="ORF">PHYPA_010614</name>
</gene>